<dbReference type="VEuPathDB" id="FungiDB:UMAG_05459"/>
<dbReference type="STRING" id="237631.A0A0D1BWY2"/>
<organism evidence="2 3">
    <name type="scientific">Mycosarcoma maydis</name>
    <name type="common">Corn smut fungus</name>
    <name type="synonym">Ustilago maydis</name>
    <dbReference type="NCBI Taxonomy" id="5270"/>
    <lineage>
        <taxon>Eukaryota</taxon>
        <taxon>Fungi</taxon>
        <taxon>Dikarya</taxon>
        <taxon>Basidiomycota</taxon>
        <taxon>Ustilaginomycotina</taxon>
        <taxon>Ustilaginomycetes</taxon>
        <taxon>Ustilaginales</taxon>
        <taxon>Ustilaginaceae</taxon>
        <taxon>Mycosarcoma</taxon>
    </lineage>
</organism>
<dbReference type="RefSeq" id="XP_011391803.1">
    <property type="nucleotide sequence ID" value="XM_011393501.1"/>
</dbReference>
<feature type="region of interest" description="Disordered" evidence="1">
    <location>
        <begin position="65"/>
        <end position="100"/>
    </location>
</feature>
<keyword evidence="3" id="KW-1185">Reference proteome</keyword>
<gene>
    <name evidence="2" type="ORF">UMAG_05459</name>
</gene>
<name>A0A0D1BWY2_MYCMD</name>
<dbReference type="InParanoid" id="A0A0D1BWY2"/>
<dbReference type="KEGG" id="uma:UMAG_05459"/>
<accession>A0A0D1BWY2</accession>
<dbReference type="GeneID" id="23565352"/>
<feature type="compositionally biased region" description="Polar residues" evidence="1">
    <location>
        <begin position="65"/>
        <end position="92"/>
    </location>
</feature>
<dbReference type="AlphaFoldDB" id="A0A0D1BWY2"/>
<evidence type="ECO:0000313" key="3">
    <source>
        <dbReference type="Proteomes" id="UP000000561"/>
    </source>
</evidence>
<reference evidence="2 3" key="1">
    <citation type="journal article" date="2006" name="Nature">
        <title>Insights from the genome of the biotrophic fungal plant pathogen Ustilago maydis.</title>
        <authorList>
            <person name="Kamper J."/>
            <person name="Kahmann R."/>
            <person name="Bolker M."/>
            <person name="Ma L.J."/>
            <person name="Brefort T."/>
            <person name="Saville B.J."/>
            <person name="Banuett F."/>
            <person name="Kronstad J.W."/>
            <person name="Gold S.E."/>
            <person name="Muller O."/>
            <person name="Perlin M.H."/>
            <person name="Wosten H.A."/>
            <person name="de Vries R."/>
            <person name="Ruiz-Herrera J."/>
            <person name="Reynaga-Pena C.G."/>
            <person name="Snetselaar K."/>
            <person name="McCann M."/>
            <person name="Perez-Martin J."/>
            <person name="Feldbrugge M."/>
            <person name="Basse C.W."/>
            <person name="Steinberg G."/>
            <person name="Ibeas J.I."/>
            <person name="Holloman W."/>
            <person name="Guzman P."/>
            <person name="Farman M."/>
            <person name="Stajich J.E."/>
            <person name="Sentandreu R."/>
            <person name="Gonzalez-Prieto J.M."/>
            <person name="Kennell J.C."/>
            <person name="Molina L."/>
            <person name="Schirawski J."/>
            <person name="Mendoza-Mendoza A."/>
            <person name="Greilinger D."/>
            <person name="Munch K."/>
            <person name="Rossel N."/>
            <person name="Scherer M."/>
            <person name="Vranes M."/>
            <person name="Ladendorf O."/>
            <person name="Vincon V."/>
            <person name="Fuchs U."/>
            <person name="Sandrock B."/>
            <person name="Meng S."/>
            <person name="Ho E.C."/>
            <person name="Cahill M.J."/>
            <person name="Boyce K.J."/>
            <person name="Klose J."/>
            <person name="Klosterman S.J."/>
            <person name="Deelstra H.J."/>
            <person name="Ortiz-Castellanos L."/>
            <person name="Li W."/>
            <person name="Sanchez-Alonso P."/>
            <person name="Schreier P.H."/>
            <person name="Hauser-Hahn I."/>
            <person name="Vaupel M."/>
            <person name="Koopmann E."/>
            <person name="Friedrich G."/>
            <person name="Voss H."/>
            <person name="Schluter T."/>
            <person name="Margolis J."/>
            <person name="Platt D."/>
            <person name="Swimmer C."/>
            <person name="Gnirke A."/>
            <person name="Chen F."/>
            <person name="Vysotskaia V."/>
            <person name="Mannhaupt G."/>
            <person name="Guldener U."/>
            <person name="Munsterkotter M."/>
            <person name="Haase D."/>
            <person name="Oesterheld M."/>
            <person name="Mewes H.W."/>
            <person name="Mauceli E.W."/>
            <person name="DeCaprio D."/>
            <person name="Wade C.M."/>
            <person name="Butler J."/>
            <person name="Young S."/>
            <person name="Jaffe D.B."/>
            <person name="Calvo S."/>
            <person name="Nusbaum C."/>
            <person name="Galagan J."/>
            <person name="Birren B.W."/>
        </authorList>
    </citation>
    <scope>NUCLEOTIDE SEQUENCE [LARGE SCALE GENOMIC DNA]</scope>
    <source>
        <strain evidence="3">DSM 14603 / FGSC 9021 / UM521</strain>
    </source>
</reference>
<evidence type="ECO:0000313" key="2">
    <source>
        <dbReference type="EMBL" id="KIS66467.1"/>
    </source>
</evidence>
<dbReference type="Proteomes" id="UP000000561">
    <property type="component" value="Chromosome 18"/>
</dbReference>
<protein>
    <submittedName>
        <fullName evidence="2">Uncharacterized protein</fullName>
    </submittedName>
</protein>
<evidence type="ECO:0000256" key="1">
    <source>
        <dbReference type="SAM" id="MobiDB-lite"/>
    </source>
</evidence>
<sequence length="117" mass="12700">MNGFNLASHTTALEQSVLGKPHLLSTNHGPYCSLRASAASDTDPARMLRLCPPQPRQLLATRWSYPTTMNDGSESAFDSQTSVDEQAPSSRKTLCADGHKNGLVNWLGGKHDPIRNP</sequence>
<proteinExistence type="predicted"/>
<dbReference type="EMBL" id="CM003157">
    <property type="protein sequence ID" value="KIS66467.1"/>
    <property type="molecule type" value="Genomic_DNA"/>
</dbReference>